<comment type="caution">
    <text evidence="2">The sequence shown here is derived from an EMBL/GenBank/DDBJ whole genome shotgun (WGS) entry which is preliminary data.</text>
</comment>
<organism evidence="2">
    <name type="scientific">Tanacetum cinerariifolium</name>
    <name type="common">Dalmatian daisy</name>
    <name type="synonym">Chrysanthemum cinerariifolium</name>
    <dbReference type="NCBI Taxonomy" id="118510"/>
    <lineage>
        <taxon>Eukaryota</taxon>
        <taxon>Viridiplantae</taxon>
        <taxon>Streptophyta</taxon>
        <taxon>Embryophyta</taxon>
        <taxon>Tracheophyta</taxon>
        <taxon>Spermatophyta</taxon>
        <taxon>Magnoliopsida</taxon>
        <taxon>eudicotyledons</taxon>
        <taxon>Gunneridae</taxon>
        <taxon>Pentapetalae</taxon>
        <taxon>asterids</taxon>
        <taxon>campanulids</taxon>
        <taxon>Asterales</taxon>
        <taxon>Asteraceae</taxon>
        <taxon>Asteroideae</taxon>
        <taxon>Anthemideae</taxon>
        <taxon>Anthemidinae</taxon>
        <taxon>Tanacetum</taxon>
    </lineage>
</organism>
<feature type="region of interest" description="Disordered" evidence="1">
    <location>
        <begin position="1"/>
        <end position="44"/>
    </location>
</feature>
<feature type="non-terminal residue" evidence="2">
    <location>
        <position position="44"/>
    </location>
</feature>
<evidence type="ECO:0000256" key="1">
    <source>
        <dbReference type="SAM" id="MobiDB-lite"/>
    </source>
</evidence>
<protein>
    <submittedName>
        <fullName evidence="2">Uncharacterized protein</fullName>
    </submittedName>
</protein>
<evidence type="ECO:0000313" key="2">
    <source>
        <dbReference type="EMBL" id="GFD60049.1"/>
    </source>
</evidence>
<feature type="non-terminal residue" evidence="2">
    <location>
        <position position="1"/>
    </location>
</feature>
<name>A0A699XJS6_TANCI</name>
<gene>
    <name evidence="2" type="ORF">Tci_932018</name>
</gene>
<dbReference type="AlphaFoldDB" id="A0A699XJS6"/>
<reference evidence="2" key="1">
    <citation type="journal article" date="2019" name="Sci. Rep.">
        <title>Draft genome of Tanacetum cinerariifolium, the natural source of mosquito coil.</title>
        <authorList>
            <person name="Yamashiro T."/>
            <person name="Shiraishi A."/>
            <person name="Satake H."/>
            <person name="Nakayama K."/>
        </authorList>
    </citation>
    <scope>NUCLEOTIDE SEQUENCE</scope>
</reference>
<proteinExistence type="predicted"/>
<feature type="compositionally biased region" description="Gly residues" evidence="1">
    <location>
        <begin position="1"/>
        <end position="16"/>
    </location>
</feature>
<dbReference type="EMBL" id="BKCJ011872768">
    <property type="protein sequence ID" value="GFD60049.1"/>
    <property type="molecule type" value="Genomic_DNA"/>
</dbReference>
<accession>A0A699XJS6</accession>
<sequence length="44" mass="4539">DSPPGQGTGLRSGSGGQPWSPRPGPVARLNRQRPAARGPLRHVG</sequence>